<accession>A0AAV5J3F5</accession>
<dbReference type="EMBL" id="BPVZ01000030">
    <property type="protein sequence ID" value="GKV09124.1"/>
    <property type="molecule type" value="Genomic_DNA"/>
</dbReference>
<evidence type="ECO:0000256" key="1">
    <source>
        <dbReference type="SAM" id="Coils"/>
    </source>
</evidence>
<comment type="caution">
    <text evidence="2">The sequence shown here is derived from an EMBL/GenBank/DDBJ whole genome shotgun (WGS) entry which is preliminary data.</text>
</comment>
<proteinExistence type="predicted"/>
<keyword evidence="3" id="KW-1185">Reference proteome</keyword>
<dbReference type="Proteomes" id="UP001054252">
    <property type="component" value="Unassembled WGS sequence"/>
</dbReference>
<protein>
    <submittedName>
        <fullName evidence="2">Uncharacterized protein</fullName>
    </submittedName>
</protein>
<organism evidence="2 3">
    <name type="scientific">Rubroshorea leprosula</name>
    <dbReference type="NCBI Taxonomy" id="152421"/>
    <lineage>
        <taxon>Eukaryota</taxon>
        <taxon>Viridiplantae</taxon>
        <taxon>Streptophyta</taxon>
        <taxon>Embryophyta</taxon>
        <taxon>Tracheophyta</taxon>
        <taxon>Spermatophyta</taxon>
        <taxon>Magnoliopsida</taxon>
        <taxon>eudicotyledons</taxon>
        <taxon>Gunneridae</taxon>
        <taxon>Pentapetalae</taxon>
        <taxon>rosids</taxon>
        <taxon>malvids</taxon>
        <taxon>Malvales</taxon>
        <taxon>Dipterocarpaceae</taxon>
        <taxon>Rubroshorea</taxon>
    </lineage>
</organism>
<keyword evidence="1" id="KW-0175">Coiled coil</keyword>
<reference evidence="2 3" key="1">
    <citation type="journal article" date="2021" name="Commun. Biol.">
        <title>The genome of Shorea leprosula (Dipterocarpaceae) highlights the ecological relevance of drought in aseasonal tropical rainforests.</title>
        <authorList>
            <person name="Ng K.K.S."/>
            <person name="Kobayashi M.J."/>
            <person name="Fawcett J.A."/>
            <person name="Hatakeyama M."/>
            <person name="Paape T."/>
            <person name="Ng C.H."/>
            <person name="Ang C.C."/>
            <person name="Tnah L.H."/>
            <person name="Lee C.T."/>
            <person name="Nishiyama T."/>
            <person name="Sese J."/>
            <person name="O'Brien M.J."/>
            <person name="Copetti D."/>
            <person name="Mohd Noor M.I."/>
            <person name="Ong R.C."/>
            <person name="Putra M."/>
            <person name="Sireger I.Z."/>
            <person name="Indrioko S."/>
            <person name="Kosugi Y."/>
            <person name="Izuno A."/>
            <person name="Isagi Y."/>
            <person name="Lee S.L."/>
            <person name="Shimizu K.K."/>
        </authorList>
    </citation>
    <scope>NUCLEOTIDE SEQUENCE [LARGE SCALE GENOMIC DNA]</scope>
    <source>
        <strain evidence="2">214</strain>
    </source>
</reference>
<gene>
    <name evidence="2" type="ORF">SLEP1_g20669</name>
</gene>
<name>A0AAV5J3F5_9ROSI</name>
<sequence>MLNQKVFLRRSIFKLEEKLEKQRKKNQELEIELTLAGSLPSESESYMNDAERLGEMVRVLDEKIKSVTDKIEAKKASDI</sequence>
<feature type="coiled-coil region" evidence="1">
    <location>
        <begin position="5"/>
        <end position="32"/>
    </location>
</feature>
<dbReference type="AlphaFoldDB" id="A0AAV5J3F5"/>
<evidence type="ECO:0000313" key="2">
    <source>
        <dbReference type="EMBL" id="GKV09124.1"/>
    </source>
</evidence>
<evidence type="ECO:0000313" key="3">
    <source>
        <dbReference type="Proteomes" id="UP001054252"/>
    </source>
</evidence>